<keyword evidence="2" id="KW-1185">Reference proteome</keyword>
<name>A0A0C9XY16_9AGAR</name>
<reference evidence="2" key="2">
    <citation type="submission" date="2015-01" db="EMBL/GenBank/DDBJ databases">
        <title>Evolutionary Origins and Diversification of the Mycorrhizal Mutualists.</title>
        <authorList>
            <consortium name="DOE Joint Genome Institute"/>
            <consortium name="Mycorrhizal Genomics Consortium"/>
            <person name="Kohler A."/>
            <person name="Kuo A."/>
            <person name="Nagy L.G."/>
            <person name="Floudas D."/>
            <person name="Copeland A."/>
            <person name="Barry K.W."/>
            <person name="Cichocki N."/>
            <person name="Veneault-Fourrey C."/>
            <person name="LaButti K."/>
            <person name="Lindquist E.A."/>
            <person name="Lipzen A."/>
            <person name="Lundell T."/>
            <person name="Morin E."/>
            <person name="Murat C."/>
            <person name="Riley R."/>
            <person name="Ohm R."/>
            <person name="Sun H."/>
            <person name="Tunlid A."/>
            <person name="Henrissat B."/>
            <person name="Grigoriev I.V."/>
            <person name="Hibbett D.S."/>
            <person name="Martin F."/>
        </authorList>
    </citation>
    <scope>NUCLEOTIDE SEQUENCE [LARGE SCALE GENOMIC DNA]</scope>
    <source>
        <strain evidence="2">LaAM-08-1</strain>
    </source>
</reference>
<dbReference type="HOGENOM" id="CLU_2638462_0_0_1"/>
<proteinExistence type="predicted"/>
<evidence type="ECO:0000313" key="1">
    <source>
        <dbReference type="EMBL" id="KIK00768.1"/>
    </source>
</evidence>
<sequence length="77" mass="8850">MILLELNHIAFYRLYTCAVRHHSQSTHQGMVQAPAPTIKAAARQILSSPPHRRFQPACPPVWFTGIFLFEYIAILIY</sequence>
<protein>
    <submittedName>
        <fullName evidence="1">Uncharacterized protein</fullName>
    </submittedName>
</protein>
<dbReference type="EMBL" id="KN838619">
    <property type="protein sequence ID" value="KIK00768.1"/>
    <property type="molecule type" value="Genomic_DNA"/>
</dbReference>
<dbReference type="AlphaFoldDB" id="A0A0C9XY16"/>
<accession>A0A0C9XY16</accession>
<reference evidence="1 2" key="1">
    <citation type="submission" date="2014-04" db="EMBL/GenBank/DDBJ databases">
        <authorList>
            <consortium name="DOE Joint Genome Institute"/>
            <person name="Kuo A."/>
            <person name="Kohler A."/>
            <person name="Nagy L.G."/>
            <person name="Floudas D."/>
            <person name="Copeland A."/>
            <person name="Barry K.W."/>
            <person name="Cichocki N."/>
            <person name="Veneault-Fourrey C."/>
            <person name="LaButti K."/>
            <person name="Lindquist E.A."/>
            <person name="Lipzen A."/>
            <person name="Lundell T."/>
            <person name="Morin E."/>
            <person name="Murat C."/>
            <person name="Sun H."/>
            <person name="Tunlid A."/>
            <person name="Henrissat B."/>
            <person name="Grigoriev I.V."/>
            <person name="Hibbett D.S."/>
            <person name="Martin F."/>
            <person name="Nordberg H.P."/>
            <person name="Cantor M.N."/>
            <person name="Hua S.X."/>
        </authorList>
    </citation>
    <scope>NUCLEOTIDE SEQUENCE [LARGE SCALE GENOMIC DNA]</scope>
    <source>
        <strain evidence="1 2">LaAM-08-1</strain>
    </source>
</reference>
<gene>
    <name evidence="1" type="ORF">K443DRAFT_596619</name>
</gene>
<evidence type="ECO:0000313" key="2">
    <source>
        <dbReference type="Proteomes" id="UP000054477"/>
    </source>
</evidence>
<organism evidence="1 2">
    <name type="scientific">Laccaria amethystina LaAM-08-1</name>
    <dbReference type="NCBI Taxonomy" id="1095629"/>
    <lineage>
        <taxon>Eukaryota</taxon>
        <taxon>Fungi</taxon>
        <taxon>Dikarya</taxon>
        <taxon>Basidiomycota</taxon>
        <taxon>Agaricomycotina</taxon>
        <taxon>Agaricomycetes</taxon>
        <taxon>Agaricomycetidae</taxon>
        <taxon>Agaricales</taxon>
        <taxon>Agaricineae</taxon>
        <taxon>Hydnangiaceae</taxon>
        <taxon>Laccaria</taxon>
    </lineage>
</organism>
<dbReference type="Proteomes" id="UP000054477">
    <property type="component" value="Unassembled WGS sequence"/>
</dbReference>